<dbReference type="eggNOG" id="ENOG502SXEV">
    <property type="taxonomic scope" value="Eukaryota"/>
</dbReference>
<dbReference type="Proteomes" id="UP000009168">
    <property type="component" value="Unassembled WGS sequence"/>
</dbReference>
<dbReference type="KEGG" id="tet:TTHERM_01353130"/>
<accession>Q23KN4</accession>
<dbReference type="GeneID" id="7845924"/>
<keyword evidence="2" id="KW-1185">Reference proteome</keyword>
<evidence type="ECO:0000313" key="2">
    <source>
        <dbReference type="Proteomes" id="UP000009168"/>
    </source>
</evidence>
<dbReference type="RefSeq" id="XP_001017330.1">
    <property type="nucleotide sequence ID" value="XM_001017330.1"/>
</dbReference>
<dbReference type="HOGENOM" id="CLU_181858_0_0_1"/>
<evidence type="ECO:0000313" key="1">
    <source>
        <dbReference type="EMBL" id="EAR97085.1"/>
    </source>
</evidence>
<dbReference type="AlphaFoldDB" id="Q23KN4"/>
<name>Q23KN4_TETTS</name>
<proteinExistence type="predicted"/>
<sequence length="77" mass="8317">MLNEKGVSDQKQLRAVSDKLDNAMGWKDGYKETSGTRGFIHGAYHTGVGVAKFVVGNTQGAKAELNQAGKQFSKMID</sequence>
<protein>
    <submittedName>
        <fullName evidence="1">Uncharacterized protein</fullName>
    </submittedName>
</protein>
<organism evidence="1 2">
    <name type="scientific">Tetrahymena thermophila (strain SB210)</name>
    <dbReference type="NCBI Taxonomy" id="312017"/>
    <lineage>
        <taxon>Eukaryota</taxon>
        <taxon>Sar</taxon>
        <taxon>Alveolata</taxon>
        <taxon>Ciliophora</taxon>
        <taxon>Intramacronucleata</taxon>
        <taxon>Oligohymenophorea</taxon>
        <taxon>Hymenostomatida</taxon>
        <taxon>Tetrahymenina</taxon>
        <taxon>Tetrahymenidae</taxon>
        <taxon>Tetrahymena</taxon>
    </lineage>
</organism>
<gene>
    <name evidence="1" type="ORF">TTHERM_01353130</name>
</gene>
<dbReference type="InParanoid" id="Q23KN4"/>
<dbReference type="EMBL" id="GG662669">
    <property type="protein sequence ID" value="EAR97085.1"/>
    <property type="molecule type" value="Genomic_DNA"/>
</dbReference>
<reference evidence="2" key="1">
    <citation type="journal article" date="2006" name="PLoS Biol.">
        <title>Macronuclear genome sequence of the ciliate Tetrahymena thermophila, a model eukaryote.</title>
        <authorList>
            <person name="Eisen J.A."/>
            <person name="Coyne R.S."/>
            <person name="Wu M."/>
            <person name="Wu D."/>
            <person name="Thiagarajan M."/>
            <person name="Wortman J.R."/>
            <person name="Badger J.H."/>
            <person name="Ren Q."/>
            <person name="Amedeo P."/>
            <person name="Jones K.M."/>
            <person name="Tallon L.J."/>
            <person name="Delcher A.L."/>
            <person name="Salzberg S.L."/>
            <person name="Silva J.C."/>
            <person name="Haas B.J."/>
            <person name="Majoros W.H."/>
            <person name="Farzad M."/>
            <person name="Carlton J.M."/>
            <person name="Smith R.K. Jr."/>
            <person name="Garg J."/>
            <person name="Pearlman R.E."/>
            <person name="Karrer K.M."/>
            <person name="Sun L."/>
            <person name="Manning G."/>
            <person name="Elde N.C."/>
            <person name="Turkewitz A.P."/>
            <person name="Asai D.J."/>
            <person name="Wilkes D.E."/>
            <person name="Wang Y."/>
            <person name="Cai H."/>
            <person name="Collins K."/>
            <person name="Stewart B.A."/>
            <person name="Lee S.R."/>
            <person name="Wilamowska K."/>
            <person name="Weinberg Z."/>
            <person name="Ruzzo W.L."/>
            <person name="Wloga D."/>
            <person name="Gaertig J."/>
            <person name="Frankel J."/>
            <person name="Tsao C.-C."/>
            <person name="Gorovsky M.A."/>
            <person name="Keeling P.J."/>
            <person name="Waller R.F."/>
            <person name="Patron N.J."/>
            <person name="Cherry J.M."/>
            <person name="Stover N.A."/>
            <person name="Krieger C.J."/>
            <person name="del Toro C."/>
            <person name="Ryder H.F."/>
            <person name="Williamson S.C."/>
            <person name="Barbeau R.A."/>
            <person name="Hamilton E.P."/>
            <person name="Orias E."/>
        </authorList>
    </citation>
    <scope>NUCLEOTIDE SEQUENCE [LARGE SCALE GENOMIC DNA]</scope>
    <source>
        <strain evidence="2">SB210</strain>
    </source>
</reference>